<comment type="caution">
    <text evidence="3">The sequence shown here is derived from an EMBL/GenBank/DDBJ whole genome shotgun (WGS) entry which is preliminary data.</text>
</comment>
<name>A0A5B0NKK5_PUCGR</name>
<sequence>MTFLHRVCLLLLARVTIAALPPDDNLQRLMDELAQCIELPSPGVDNLDIPHSGHISTYSMVSGPDLMQEFCPMKSFPSSGIDEHPLQANIEGRQLKRARMNDKPIMPMRNDQGQDDPPEAGPFHSRDDARFSEVVQILSPAELDNAIQGILKPHPPETQLKILREISPPSPGLLVGSSNRRQKIEFGHQVEQYQMYYLDTMKGIYQDAEVSIGSGPLMKNIGDCRVFEIPLRSANVCSSELGALVLPSASQHEVYPIERLFTFMRNLQKWLTRIHSILWRDLKGNLDCQIDHQKLMLWLFEEVFNPKNSIPVLGRTHLKNLDEGHFGPVQILIINLLQEQHCFYKTSLGIAAIWFKNNFPDEWDLHFKIDDLFWIWAHVLLSEDISPVEASEDVGFIQPKKDLNVEKYKKYPISRRPKQSSSKSDYEVSKYDFKVDFPSGSSVGSLSEGNLKIGEFKLIFETRHFSLKNKPPKAQTTSSMKILKELSRYTSQARNACELIVKKTKFRIAITKLKSRDDKYFIRFLSHNLTNLLEYQYAKVMVEGLLNGLEFYSSCIFSYLGLNEEELNKVSQTKFIEWFSTKLFGNKTGSIFPMIGRIEKAMFDQNIIPSFDEVQIFIIETFFRKHHSKNHYAALLLLAYWFKYENPSFWEEHFKTEKGFCDAINTNFLLLKNIRSHKNIHKHDCLVIFDP</sequence>
<dbReference type="AlphaFoldDB" id="A0A5B0NKK5"/>
<evidence type="ECO:0000313" key="4">
    <source>
        <dbReference type="Proteomes" id="UP000324748"/>
    </source>
</evidence>
<feature type="region of interest" description="Disordered" evidence="1">
    <location>
        <begin position="104"/>
        <end position="126"/>
    </location>
</feature>
<organism evidence="3 4">
    <name type="scientific">Puccinia graminis f. sp. tritici</name>
    <dbReference type="NCBI Taxonomy" id="56615"/>
    <lineage>
        <taxon>Eukaryota</taxon>
        <taxon>Fungi</taxon>
        <taxon>Dikarya</taxon>
        <taxon>Basidiomycota</taxon>
        <taxon>Pucciniomycotina</taxon>
        <taxon>Pucciniomycetes</taxon>
        <taxon>Pucciniales</taxon>
        <taxon>Pucciniaceae</taxon>
        <taxon>Puccinia</taxon>
    </lineage>
</organism>
<keyword evidence="4" id="KW-1185">Reference proteome</keyword>
<feature type="signal peptide" evidence="2">
    <location>
        <begin position="1"/>
        <end position="18"/>
    </location>
</feature>
<protein>
    <submittedName>
        <fullName evidence="3">Uncharacterized protein</fullName>
    </submittedName>
</protein>
<dbReference type="EMBL" id="VSWC01000093">
    <property type="protein sequence ID" value="KAA1089044.1"/>
    <property type="molecule type" value="Genomic_DNA"/>
</dbReference>
<evidence type="ECO:0000256" key="1">
    <source>
        <dbReference type="SAM" id="MobiDB-lite"/>
    </source>
</evidence>
<dbReference type="Proteomes" id="UP000324748">
    <property type="component" value="Unassembled WGS sequence"/>
</dbReference>
<accession>A0A5B0NKK5</accession>
<evidence type="ECO:0000313" key="3">
    <source>
        <dbReference type="EMBL" id="KAA1089044.1"/>
    </source>
</evidence>
<reference evidence="3 4" key="1">
    <citation type="submission" date="2019-05" db="EMBL/GenBank/DDBJ databases">
        <title>Emergence of the Ug99 lineage of the wheat stem rust pathogen through somatic hybridization.</title>
        <authorList>
            <person name="Li F."/>
            <person name="Upadhyaya N.M."/>
            <person name="Sperschneider J."/>
            <person name="Matny O."/>
            <person name="Nguyen-Phuc H."/>
            <person name="Mago R."/>
            <person name="Raley C."/>
            <person name="Miller M.E."/>
            <person name="Silverstein K.A.T."/>
            <person name="Henningsen E."/>
            <person name="Hirsch C.D."/>
            <person name="Visser B."/>
            <person name="Pretorius Z.A."/>
            <person name="Steffenson B.J."/>
            <person name="Schwessinger B."/>
            <person name="Dodds P.N."/>
            <person name="Figueroa M."/>
        </authorList>
    </citation>
    <scope>NUCLEOTIDE SEQUENCE [LARGE SCALE GENOMIC DNA]</scope>
    <source>
        <strain evidence="3">21-0</strain>
    </source>
</reference>
<evidence type="ECO:0000256" key="2">
    <source>
        <dbReference type="SAM" id="SignalP"/>
    </source>
</evidence>
<gene>
    <name evidence="3" type="ORF">PGT21_004941</name>
</gene>
<dbReference type="OrthoDB" id="2509909at2759"/>
<proteinExistence type="predicted"/>
<feature type="chain" id="PRO_5023108878" evidence="2">
    <location>
        <begin position="19"/>
        <end position="691"/>
    </location>
</feature>
<keyword evidence="2" id="KW-0732">Signal</keyword>